<feature type="compositionally biased region" description="Polar residues" evidence="1">
    <location>
        <begin position="903"/>
        <end position="932"/>
    </location>
</feature>
<evidence type="ECO:0000259" key="4">
    <source>
        <dbReference type="Pfam" id="PF21894"/>
    </source>
</evidence>
<evidence type="ECO:0000256" key="1">
    <source>
        <dbReference type="SAM" id="MobiDB-lite"/>
    </source>
</evidence>
<protein>
    <submittedName>
        <fullName evidence="5">Uncharacterized protein</fullName>
    </submittedName>
</protein>
<evidence type="ECO:0000259" key="3">
    <source>
        <dbReference type="Pfam" id="PF21867"/>
    </source>
</evidence>
<dbReference type="Gene3D" id="6.10.250.1860">
    <property type="match status" value="1"/>
</dbReference>
<evidence type="ECO:0000313" key="6">
    <source>
        <dbReference type="Proteomes" id="UP000642265"/>
    </source>
</evidence>
<dbReference type="InterPro" id="IPR049432">
    <property type="entry name" value="vRNAP_dom"/>
</dbReference>
<accession>A0A8I0NAF3</accession>
<sequence>MVDIIDPREQSLDAFIAGVAPVIPETVSTPKGDRPISEAEQLRRSIAQTQTAVSTPEGIASYTLSNERGNDQTAGNVIQQDWQTLNPNEFYSKYGADVFNRMAALTTGGDEVRRLAGASRDAGTHITDGLVDIGSAAVQGLNGANDFLLRGVLTGPLLDRALSGNAAWGKAAEEFANTLRSDAWQQRNKVAGMRAELDNADNQDQFKADKAKGSELEAALRSYGRGILSGANQLYEDPFLVEKGINNAVGSVLAAGPMTRGITSGAAAVERMIAARTGVSAASEVGSASFPLAIAAMEGGGNDVQTIQEVQDMPLSELEKQPAFQELVQSGFSPEEARTRLATRAGAVALSVSAPIAAATGKLVERFETNPFGSNTVRGMLGDAGREFTEEAIQSGVGQAAGNLGVRVSGADPDKNIAEDVGEQTVQGAVFGAGSAIAMQSPRQALRGAAKAVGATVSYPIGKLKERGERLLAEEEAASPVSSESLAPSVATAAETAPVVAEGLKTMAEENGATGEDVDSYVNKVVGASQLQESDLVSLPDQIGETLVARRDELGRMPNKFEVLAEAAMVANDSKANQQDRVDAASYILKSIEDNKKLFLEDVPEFLEKVSHDREEYQQFNDYARILQVIGQNPQIREALDWAVKKMQQPDVDLATIDMQSPQGQRIVTNTVNMAEVAPQAVNPNVAAQVLAQADEGTIELSPERRRMLRSAISLKDAARIYEAQMRAPEPGMLQDQADELQGELDETQFSDEQLDFVGRQIESEGGAKAHQLSMQQHVSGINQAIASGNPTLTRQRVQHLAMFARSQINKVKAMNQAIRNGDRKRVSYQSYGPDGWLKPDDYFSVFFNPGTESSIRTARKIHAEAMGLVRLANDYASQFPEFGIRPVDVPALALNNQVNINADNQEVNQDNKRGSSTSTEAVEPSGATTPQVADDTDQMELPLPPSPPARETVTESSAEEDSVTVSTEPVKNTSSDPVEVIEPEAPVDVPVEPSVEPVTEPSGEDEQIIDAIDAVDENGPSDLSVSEVYPDLVQPSGSNFFHKAYVLPKKAVSRMGRLMRPMNNFYQMLGDSELMLQFMGGDRIGDRYEVTADDVGNYRRLLKDYAVPMLEHMNKRLSSVLSKVYDKKSGATVQDRIEQGDARILGNRDRLALNLVQKIGNKYGYNPELIQTAVIGSLDWVLNASSRAVPLDRQKLAELTGVSESEISDDHINEFNRGISLSQARRDLALNIEKFWGMRPDSNTPDNYVQGVRESVAAEILHAFEEVGLLSTGTVQAFGDKTFGRVWFDTRSEETQEFLNSLNGTSELLGDMALIDRERQGVSIGAPVNEVDGSQLRNPMVSATPMVKKALANAQKTAYLPNTLVHDFIQAIGRDRYVSLMSGRMYQHGDLNKTHTEVGLNKGHWASIQGRQRSFVNSFENVTAQMEAINAHAAAQGIPIEEVGSYYKHQWNKLGRIQQVGLSTPQADKNAREIFMATKSTLDLSVPGSDSYNRFMMTVGQGIADQTGVKPEKVTRFEVVAAVEKTAMAADGKLRPLLDALKEWSLRRENARNTTVSGDLLNLMVDAGLSNHGIHSLLALAKYENARDRGQDLSHFETSNYLEADGKTNGPINALMIMASGAITSQWLKTVAKGGAFFGRQNKSLNSHYAEDAADLYQAGASTTEREIAALGAALHADSKEAGQHFDIFKRFLAALDTNVVMDSQTGEITIKRGLTKNPLTITIYGSGANGIAGKVVGELVSTIYEKMSESLQTQTPVGELIYQDGQGSFIEDLAHLTSVTLAKGKNGYFLAGDPQGISGNPSDFQLTPKQFKALQENALRMLVTPMRNAIAQEVTQHVSGTTDAIQQATQIQSIILKGMFNQAYAARLALKQSDPEKYGYARGDVLSENEVNDILNNLKPYSPLIETGSQSYFLAGGEKAELFETTEIKIGDETYKVHLPDSFAGSLTGDMRTPGLIYGATLAGVSSVPTLTVGSGDGQMQLNSLQDEEMTSRTTQVFDGTNMPADMIDEYSRRMNQSVFETWTKNGNPVRAAYESFAAFLRNDPVSQLFPEGEISDLQVQTISELSQSYFNKRNLDSGQRVSAEEARAYMETALDALKFAADDTDIRRKVYAEFPLSVDQMASAESPFSNPGSVELAADASYEDIAAAMEARRLELWNELRESRQEPTIERNSPEMLEEFASLGSIDESGARVIGAKEIGQIRFLKAFTPVQREMVLHASKVLADSGIRLVIGSNEQLDAWEQAYHPDVFQPNSAYLGKYVPVGNYITVSNVSAETLTHELVHASTFLTVNKAVSDPKSVNTETLEAVQRTEGLMSEWLDQDYSLDEQSAYQTAAHAQNIVREKLAQNEKAQAINEFMAWVLSNQTLADLASKAKVQNPLFRIVGDALKALKALIWGTRKGPRVGDTILSNLRFNTRVIMASRSAVENLQEDFDAVALFQSPVFGSNDRLSDIRQKLGQKLVAHLRGDGSPVGNVQRNARNNEAEAIQKDADDLTATFAYYFPDMSTMQQKSTFSMVLHALMADIELNPNALSRIEELYTHVIDKLDWSDFRLNDNPNDPNDEHQALEKYNALMGLYNSKTDKHGRSTLMSSFLALSMVSDQFRDVLSKIEKPKSEQNKEGTLDAWLENLGNAGMDRLSMTMSGEKSTDLNVQAALDRLMGAMIDNVGDQRAYIEQQAEGGLSKLDEYVAAQIQEKSEKVIEKSGEILRTSKSRTVKAGAALVNFAAHMINEQSAEQAALGLTSWMNRQKGLETVRALMNDVISRTKENAPIWDMISKVRAAVQQTRQQFREELPKKLAREFKKPVTAEQWTAMFRTLGKTDLASLVGPFGVSGALEMISSQARLNSEIQSLESAIRTAEPVRSVKIFEKSKQLANYLNTGEHGAELLRNAEAIARLLNVRGMVRLSNPDPQHVLNIDRLVSLYALQSLDQGTRDVVSDLIRNEPGGLNYVTNYLVGQRAEEMDKVKGNTIALFNHYKGAIPSEAQQGGSLIIASDSDQAKLILRGYKKIAPYTGSSADRSLGSRSYYFAPVSGTAPFSQGIMQTVHQTASGVDPQTGYTIGEIQGGRIEDPRIIQSVSNMLPHQTKTRENLLPVFDAAGKVVAYERAADVEKLSGLNRSTDLSKMLGVWRGRQAEEYLGLELNKELVDKTHAMWEEAQKTGRTKEFVNIGALGSKDDPVLVEAAKLIPNQSRDYIQSKFGRDNFWVRRDLLLDTFGTRQASVGDMFTGQTRFNPKIANEFALIATGALGKKAYPILVGLEKNVQEFIGAAKQRIVVKSVIVPAANLISNMFQLVNRGVPVRTVIKGMGGKTAEINAYIKRRAREIDLEADLRVAKGDRNFGRIRQIQTELRSLQDSYRRMSIWPLIEAGEFSAISTGQVTAEDLALADGKWTDWIEQKAASLPGPFSTVARYALITRDTSLYQGLARSVQYGDFIAKAVLYDHLTSRKKVKSEEAIAQVSEAFVNYNRLAGRSRQYLESMGLLWFWNYKLRIMKEAAHTIRNNPVRSLLMSALPPVPIIGDIGLATSDNFLSVLNDGRLGYSIGPSMGLHSFGLNPWINMIR</sequence>
<feature type="compositionally biased region" description="Polar residues" evidence="1">
    <location>
        <begin position="964"/>
        <end position="977"/>
    </location>
</feature>
<evidence type="ECO:0000259" key="2">
    <source>
        <dbReference type="Pfam" id="PF21769"/>
    </source>
</evidence>
<comment type="caution">
    <text evidence="5">The sequence shown here is derived from an EMBL/GenBank/DDBJ whole genome shotgun (WGS) entry which is preliminary data.</text>
</comment>
<gene>
    <name evidence="5" type="ORF">IH622_22920</name>
</gene>
<feature type="domain" description="Bacteriophage N4 RNA polymerase helical" evidence="4">
    <location>
        <begin position="1670"/>
        <end position="1865"/>
    </location>
</feature>
<dbReference type="Gene3D" id="3.30.70.2440">
    <property type="match status" value="2"/>
</dbReference>
<dbReference type="InterPro" id="IPR053805">
    <property type="entry name" value="N4_RNAP_helical"/>
</dbReference>
<name>A0A8I0NAF3_BRUAN</name>
<feature type="domain" description="Virion DNA-directed RNA polymerase" evidence="2">
    <location>
        <begin position="1967"/>
        <end position="2125"/>
    </location>
</feature>
<dbReference type="Pfam" id="PF21769">
    <property type="entry name" value="vRNAP_dom"/>
    <property type="match status" value="1"/>
</dbReference>
<evidence type="ECO:0000313" key="5">
    <source>
        <dbReference type="EMBL" id="MBE0563649.1"/>
    </source>
</evidence>
<reference evidence="5" key="2">
    <citation type="submission" date="2020-10" db="EMBL/GenBank/DDBJ databases">
        <title>Enrichment of novel Verrucomicrobia, Bacteroidetes and Krumholzibacteria in an oxygen-limited, methane- and iron-fed bioreactor inoculated with Bothnian Sea sediments.</title>
        <authorList>
            <person name="Martins P.D."/>
            <person name="de Jong A."/>
            <person name="Lenstra W.K."/>
            <person name="van Helmond N.A.G.M."/>
            <person name="Slomp C.P."/>
            <person name="Jetten M.S.M."/>
            <person name="Welte C.U."/>
            <person name="Rasigraf O."/>
        </authorList>
    </citation>
    <scope>NUCLEOTIDE SEQUENCE</scope>
    <source>
        <strain evidence="5">MAG47</strain>
    </source>
</reference>
<dbReference type="Gene3D" id="1.20.140.110">
    <property type="match status" value="1"/>
</dbReference>
<dbReference type="Proteomes" id="UP000642265">
    <property type="component" value="Unassembled WGS sequence"/>
</dbReference>
<feature type="domain" description="Virion DNA-directed RNA polymerase" evidence="3">
    <location>
        <begin position="1349"/>
        <end position="1475"/>
    </location>
</feature>
<proteinExistence type="predicted"/>
<organism evidence="5 6">
    <name type="scientific">Brucella anthropi</name>
    <name type="common">Ochrobactrum anthropi</name>
    <dbReference type="NCBI Taxonomy" id="529"/>
    <lineage>
        <taxon>Bacteria</taxon>
        <taxon>Pseudomonadati</taxon>
        <taxon>Pseudomonadota</taxon>
        <taxon>Alphaproteobacteria</taxon>
        <taxon>Hyphomicrobiales</taxon>
        <taxon>Brucellaceae</taxon>
        <taxon>Brucella/Ochrobactrum group</taxon>
        <taxon>Brucella</taxon>
    </lineage>
</organism>
<dbReference type="EMBL" id="JACZKO010000063">
    <property type="protein sequence ID" value="MBE0563649.1"/>
    <property type="molecule type" value="Genomic_DNA"/>
</dbReference>
<dbReference type="Pfam" id="PF21894">
    <property type="entry name" value="N4_RNAP_helical"/>
    <property type="match status" value="1"/>
</dbReference>
<feature type="region of interest" description="Disordered" evidence="1">
    <location>
        <begin position="903"/>
        <end position="981"/>
    </location>
</feature>
<dbReference type="Pfam" id="PF21867">
    <property type="entry name" value="vRNAP_dom_2"/>
    <property type="match status" value="1"/>
</dbReference>
<reference evidence="5" key="1">
    <citation type="submission" date="2020-09" db="EMBL/GenBank/DDBJ databases">
        <authorList>
            <person name="Dalcin Martins P."/>
        </authorList>
    </citation>
    <scope>NUCLEOTIDE SEQUENCE</scope>
    <source>
        <strain evidence="5">MAG47</strain>
    </source>
</reference>
<dbReference type="InterPro" id="IPR054062">
    <property type="entry name" value="vRNAP_dom2"/>
</dbReference>